<evidence type="ECO:0000313" key="8">
    <source>
        <dbReference type="Proteomes" id="UP000192796"/>
    </source>
</evidence>
<dbReference type="EMBL" id="LVYD01000042">
    <property type="protein sequence ID" value="OQP64213.1"/>
    <property type="molecule type" value="Genomic_DNA"/>
</dbReference>
<keyword evidence="4" id="KW-1133">Transmembrane helix</keyword>
<evidence type="ECO:0000256" key="3">
    <source>
        <dbReference type="ARBA" id="ARBA00022692"/>
    </source>
</evidence>
<evidence type="ECO:0000313" key="7">
    <source>
        <dbReference type="EMBL" id="OQP64213.1"/>
    </source>
</evidence>
<dbReference type="AlphaFoldDB" id="A0A1V9G0T7"/>
<keyword evidence="3" id="KW-0812">Transmembrane</keyword>
<dbReference type="InterPro" id="IPR023353">
    <property type="entry name" value="LemA-like_dom_sf"/>
</dbReference>
<dbReference type="SUPFAM" id="SSF140478">
    <property type="entry name" value="LemA-like"/>
    <property type="match status" value="1"/>
</dbReference>
<dbReference type="InterPro" id="IPR007156">
    <property type="entry name" value="MamQ_LemA"/>
</dbReference>
<dbReference type="OrthoDB" id="9804152at2"/>
<proteinExistence type="inferred from homology"/>
<dbReference type="PROSITE" id="PS51257">
    <property type="entry name" value="PROKAR_LIPOPROTEIN"/>
    <property type="match status" value="1"/>
</dbReference>
<dbReference type="Pfam" id="PF04011">
    <property type="entry name" value="LemA"/>
    <property type="match status" value="1"/>
</dbReference>
<dbReference type="Gene3D" id="1.20.1440.20">
    <property type="entry name" value="LemA-like domain"/>
    <property type="match status" value="1"/>
</dbReference>
<protein>
    <submittedName>
        <fullName evidence="7">LemA family protein</fullName>
    </submittedName>
</protein>
<organism evidence="7 8">
    <name type="scientific">Niastella vici</name>
    <dbReference type="NCBI Taxonomy" id="1703345"/>
    <lineage>
        <taxon>Bacteria</taxon>
        <taxon>Pseudomonadati</taxon>
        <taxon>Bacteroidota</taxon>
        <taxon>Chitinophagia</taxon>
        <taxon>Chitinophagales</taxon>
        <taxon>Chitinophagaceae</taxon>
        <taxon>Niastella</taxon>
    </lineage>
</organism>
<evidence type="ECO:0000256" key="6">
    <source>
        <dbReference type="SAM" id="Coils"/>
    </source>
</evidence>
<dbReference type="STRING" id="1703345.A3860_19740"/>
<keyword evidence="5" id="KW-0472">Membrane</keyword>
<evidence type="ECO:0000256" key="5">
    <source>
        <dbReference type="ARBA" id="ARBA00023136"/>
    </source>
</evidence>
<keyword evidence="8" id="KW-1185">Reference proteome</keyword>
<dbReference type="RefSeq" id="WP_081146828.1">
    <property type="nucleotide sequence ID" value="NZ_LVYD01000042.1"/>
</dbReference>
<feature type="coiled-coil region" evidence="6">
    <location>
        <begin position="123"/>
        <end position="150"/>
    </location>
</feature>
<dbReference type="GO" id="GO:0016020">
    <property type="term" value="C:membrane"/>
    <property type="evidence" value="ECO:0007669"/>
    <property type="project" value="UniProtKB-SubCell"/>
</dbReference>
<sequence>MKSRNLVLIVVVVFILILGGCGCNGYNRMVNLDEGVKNKWNNVQSDYQRRADLIPNLVSTVKGAANFEQTTLTKVIEARAKATSININADNLTPEKVQEFQQAQAQLGGALNKLLVVAEQYPQLQATQNFRDLQAQIEGTENRIKVSRNDFNLAIQDYNSVVRRFPNNIFAGMFGFHTKTGFTADAGSEKAPKVEF</sequence>
<dbReference type="Proteomes" id="UP000192796">
    <property type="component" value="Unassembled WGS sequence"/>
</dbReference>
<dbReference type="PANTHER" id="PTHR34478">
    <property type="entry name" value="PROTEIN LEMA"/>
    <property type="match status" value="1"/>
</dbReference>
<evidence type="ECO:0000256" key="1">
    <source>
        <dbReference type="ARBA" id="ARBA00004167"/>
    </source>
</evidence>
<gene>
    <name evidence="7" type="ORF">A3860_19740</name>
</gene>
<evidence type="ECO:0000256" key="4">
    <source>
        <dbReference type="ARBA" id="ARBA00022989"/>
    </source>
</evidence>
<name>A0A1V9G0T7_9BACT</name>
<reference evidence="7 8" key="1">
    <citation type="submission" date="2016-03" db="EMBL/GenBank/DDBJ databases">
        <title>Niastella vici sp. nov., isolated from farmland soil.</title>
        <authorList>
            <person name="Chen L."/>
            <person name="Wang D."/>
            <person name="Yang S."/>
            <person name="Wang G."/>
        </authorList>
    </citation>
    <scope>NUCLEOTIDE SEQUENCE [LARGE SCALE GENOMIC DNA]</scope>
    <source>
        <strain evidence="7 8">DJ57</strain>
    </source>
</reference>
<keyword evidence="6" id="KW-0175">Coiled coil</keyword>
<comment type="subcellular location">
    <subcellularLocation>
        <location evidence="1">Membrane</location>
        <topology evidence="1">Single-pass membrane protein</topology>
    </subcellularLocation>
</comment>
<comment type="similarity">
    <text evidence="2">Belongs to the LemA family.</text>
</comment>
<accession>A0A1V9G0T7</accession>
<dbReference type="PANTHER" id="PTHR34478:SF2">
    <property type="entry name" value="MEMBRANE PROTEIN"/>
    <property type="match status" value="1"/>
</dbReference>
<evidence type="ECO:0000256" key="2">
    <source>
        <dbReference type="ARBA" id="ARBA00008854"/>
    </source>
</evidence>
<comment type="caution">
    <text evidence="7">The sequence shown here is derived from an EMBL/GenBank/DDBJ whole genome shotgun (WGS) entry which is preliminary data.</text>
</comment>